<keyword evidence="4" id="KW-1185">Reference proteome</keyword>
<dbReference type="GO" id="GO:0004177">
    <property type="term" value="F:aminopeptidase activity"/>
    <property type="evidence" value="ECO:0007669"/>
    <property type="project" value="UniProtKB-KW"/>
</dbReference>
<reference evidence="3 4" key="1">
    <citation type="journal article" date="2021" name="Elife">
        <title>Chloroplast acquisition without the gene transfer in kleptoplastic sea slugs, Plakobranchus ocellatus.</title>
        <authorList>
            <person name="Maeda T."/>
            <person name="Takahashi S."/>
            <person name="Yoshida T."/>
            <person name="Shimamura S."/>
            <person name="Takaki Y."/>
            <person name="Nagai Y."/>
            <person name="Toyoda A."/>
            <person name="Suzuki Y."/>
            <person name="Arimoto A."/>
            <person name="Ishii H."/>
            <person name="Satoh N."/>
            <person name="Nishiyama T."/>
            <person name="Hasebe M."/>
            <person name="Maruyama T."/>
            <person name="Minagawa J."/>
            <person name="Obokata J."/>
            <person name="Shigenobu S."/>
        </authorList>
    </citation>
    <scope>NUCLEOTIDE SEQUENCE [LARGE SCALE GENOMIC DNA]</scope>
</reference>
<evidence type="ECO:0000256" key="1">
    <source>
        <dbReference type="SAM" id="SignalP"/>
    </source>
</evidence>
<dbReference type="SMART" id="SM00217">
    <property type="entry name" value="WAP"/>
    <property type="match status" value="1"/>
</dbReference>
<dbReference type="AlphaFoldDB" id="A0AAV4FLA3"/>
<keyword evidence="3" id="KW-0031">Aminopeptidase</keyword>
<dbReference type="Proteomes" id="UP000762676">
    <property type="component" value="Unassembled WGS sequence"/>
</dbReference>
<feature type="signal peptide" evidence="1">
    <location>
        <begin position="1"/>
        <end position="19"/>
    </location>
</feature>
<name>A0AAV4FLA3_9GAST</name>
<keyword evidence="3" id="KW-0645">Protease</keyword>
<feature type="chain" id="PRO_5044022499" evidence="1">
    <location>
        <begin position="20"/>
        <end position="308"/>
    </location>
</feature>
<comment type="caution">
    <text evidence="3">The sequence shown here is derived from an EMBL/GenBank/DDBJ whole genome shotgun (WGS) entry which is preliminary data.</text>
</comment>
<evidence type="ECO:0000259" key="2">
    <source>
        <dbReference type="PROSITE" id="PS51390"/>
    </source>
</evidence>
<feature type="domain" description="WAP" evidence="2">
    <location>
        <begin position="243"/>
        <end position="291"/>
    </location>
</feature>
<accession>A0AAV4FLA3</accession>
<dbReference type="GO" id="GO:0005576">
    <property type="term" value="C:extracellular region"/>
    <property type="evidence" value="ECO:0007669"/>
    <property type="project" value="InterPro"/>
</dbReference>
<dbReference type="EMBL" id="BMAT01011493">
    <property type="protein sequence ID" value="GFR73786.1"/>
    <property type="molecule type" value="Genomic_DNA"/>
</dbReference>
<dbReference type="InterPro" id="IPR008197">
    <property type="entry name" value="WAP_dom"/>
</dbReference>
<dbReference type="InterPro" id="IPR036645">
    <property type="entry name" value="Elafin-like_sf"/>
</dbReference>
<dbReference type="GO" id="GO:0030414">
    <property type="term" value="F:peptidase inhibitor activity"/>
    <property type="evidence" value="ECO:0007669"/>
    <property type="project" value="InterPro"/>
</dbReference>
<dbReference type="PROSITE" id="PS51390">
    <property type="entry name" value="WAP"/>
    <property type="match status" value="1"/>
</dbReference>
<keyword evidence="3" id="KW-0378">Hydrolase</keyword>
<dbReference type="Gene3D" id="4.10.75.10">
    <property type="entry name" value="Elafin-like"/>
    <property type="match status" value="1"/>
</dbReference>
<gene>
    <name evidence="3" type="ORF">ElyMa_005738300</name>
</gene>
<dbReference type="Pfam" id="PF00095">
    <property type="entry name" value="WAP"/>
    <property type="match status" value="1"/>
</dbReference>
<dbReference type="SUPFAM" id="SSF57256">
    <property type="entry name" value="Elafin-like"/>
    <property type="match status" value="1"/>
</dbReference>
<evidence type="ECO:0000313" key="3">
    <source>
        <dbReference type="EMBL" id="GFR73786.1"/>
    </source>
</evidence>
<evidence type="ECO:0000313" key="4">
    <source>
        <dbReference type="Proteomes" id="UP000762676"/>
    </source>
</evidence>
<sequence>MKTSHIFIATMTLIGATWAANSWADEQDYGSPHYDPNPVFQPPMISFHVNTPPIFGSKYFGNTPNYLFKPLPPVFTPPVQKLPPPMKDATLLCAATLCSAPATCRLVQSCPTCPPKAACLAPAAVPQNFDQCCQMHGYRQTVMLHHLLPATAIINPSKTTSLRCIPWLPSLTRGGCSPGAACVPYTQPGAPAGTGTCCAGPITTPAVPIVSPAAAPPTIPAAPAQRKSPFVAPAAASAPVMHRVDKAGTCPSVNYLMSTCTGISCTRDSDCGSYLKCCPSSCGGSTCTVPSLPPLPPPGPAQATNLQG</sequence>
<protein>
    <submittedName>
        <fullName evidence="3">Endoplasmic reticulum aminopeptidase 2</fullName>
    </submittedName>
</protein>
<keyword evidence="1" id="KW-0732">Signal</keyword>
<proteinExistence type="predicted"/>
<organism evidence="3 4">
    <name type="scientific">Elysia marginata</name>
    <dbReference type="NCBI Taxonomy" id="1093978"/>
    <lineage>
        <taxon>Eukaryota</taxon>
        <taxon>Metazoa</taxon>
        <taxon>Spiralia</taxon>
        <taxon>Lophotrochozoa</taxon>
        <taxon>Mollusca</taxon>
        <taxon>Gastropoda</taxon>
        <taxon>Heterobranchia</taxon>
        <taxon>Euthyneura</taxon>
        <taxon>Panpulmonata</taxon>
        <taxon>Sacoglossa</taxon>
        <taxon>Placobranchoidea</taxon>
        <taxon>Plakobranchidae</taxon>
        <taxon>Elysia</taxon>
    </lineage>
</organism>